<dbReference type="AlphaFoldDB" id="A0AAT9G7C2"/>
<dbReference type="PANTHER" id="PTHR34825:SF1">
    <property type="entry name" value="AAA-ATPASE-LIKE DOMAIN-CONTAINING PROTEIN"/>
    <property type="match status" value="1"/>
</dbReference>
<name>A0AAT9G7C2_9RICK</name>
<proteinExistence type="predicted"/>
<accession>A0AAT9G7C2</accession>
<gene>
    <name evidence="2" type="ORF">DMENIID0002_03210</name>
</gene>
<feature type="domain" description="AAA-ATPase-like" evidence="1">
    <location>
        <begin position="121"/>
        <end position="287"/>
    </location>
</feature>
<dbReference type="Pfam" id="PF09820">
    <property type="entry name" value="AAA-ATPase_like"/>
    <property type="match status" value="2"/>
</dbReference>
<dbReference type="InterPro" id="IPR018631">
    <property type="entry name" value="AAA-ATPase-like_dom"/>
</dbReference>
<organism evidence="2">
    <name type="scientific">Candidatus Tisiphia endosymbiont of Sergentomyia squamirostris</name>
    <dbReference type="NCBI Taxonomy" id="3113639"/>
    <lineage>
        <taxon>Bacteria</taxon>
        <taxon>Pseudomonadati</taxon>
        <taxon>Pseudomonadota</taxon>
        <taxon>Alphaproteobacteria</taxon>
        <taxon>Rickettsiales</taxon>
        <taxon>Rickettsiaceae</taxon>
        <taxon>Rickettsieae</taxon>
        <taxon>Candidatus Tisiphia</taxon>
    </lineage>
</organism>
<dbReference type="PANTHER" id="PTHR34825">
    <property type="entry name" value="CONSERVED PROTEIN, WITH A WEAK D-GALACTARATE DEHYDRATASE/ALTRONATE HYDROLASE DOMAIN"/>
    <property type="match status" value="1"/>
</dbReference>
<feature type="domain" description="AAA-ATPase-like" evidence="1">
    <location>
        <begin position="27"/>
        <end position="89"/>
    </location>
</feature>
<dbReference type="Pfam" id="PF08011">
    <property type="entry name" value="PDDEXK_9"/>
    <property type="match status" value="1"/>
</dbReference>
<sequence length="615" mass="70347">MTFNPLSNTTTESINRILDEYKLPRMRVGTDDFKTLLLNSDVFVDKSLMIKELLEDSGEVILITRPRRWGKSLNMDMIRRFFEIEIDEQGNPLALEYQNNSKLFVGGKVDSGFGEIKELKPLKIASITNAMKRQGQFPVIFITFKSVEGSSYHDIEQGVKSQLRKLFQSHRYLANSDKLASDERTDFNHYLFEEVTLDNIKNSLAILSHLLYKHYNKKPWVLIDEYDTPINSAYRWFGTNEAEFQKVLEIFRGIMKSTFKKETGNQELPVERGVITGILRIAKAELFSGLNNVKEYSLLDKNFASSYGFTQTEVDELLTKVPLTTSPAEIKDWYNGYNFGGEVIYNPWSIMMCLSSEGKLDHYWLDSGGTGWIDHILLSDEVQEDLQLLASGKSIISQITKQISFNDINSRSGLFSLLLFSGYLNPMVIELEENVYELSAPNREVKHIYNARLLQWVSNKLQIDSSLYYPFATLLPACRLEAFKERLQELLLNATSFHQTGNKKAELFYSGFMLGLVNILSSAYIITSEQESGSGRADIIMIPKVGKEDKAIIIEYKIAKNTEDLALVAQMGLKQIIDKQYDTKIKEYSHVKKIIKLSIAFCGKNVELQYQVNEP</sequence>
<dbReference type="InterPro" id="IPR012547">
    <property type="entry name" value="PDDEXK_9"/>
</dbReference>
<evidence type="ECO:0000259" key="1">
    <source>
        <dbReference type="Pfam" id="PF09820"/>
    </source>
</evidence>
<dbReference type="EMBL" id="AP029170">
    <property type="protein sequence ID" value="BFD45675.1"/>
    <property type="molecule type" value="Genomic_DNA"/>
</dbReference>
<reference evidence="2" key="1">
    <citation type="submission" date="2024-01" db="EMBL/GenBank/DDBJ databases">
        <title>Sequencing the genomes of a sandfly, Sergentomyia squamirostris, and its two endosymbionts.</title>
        <authorList>
            <person name="Itokawa K."/>
            <person name="Sanjoba C."/>
        </authorList>
    </citation>
    <scope>NUCLEOTIDE SEQUENCE</scope>
    <source>
        <strain evidence="2">RiSSQ</strain>
    </source>
</reference>
<protein>
    <submittedName>
        <fullName evidence="2">AAA family ATPase</fullName>
    </submittedName>
</protein>
<evidence type="ECO:0000313" key="2">
    <source>
        <dbReference type="EMBL" id="BFD45675.1"/>
    </source>
</evidence>